<dbReference type="EMBL" id="WOSW01000008">
    <property type="protein sequence ID" value="NHO32219.1"/>
    <property type="molecule type" value="Genomic_DNA"/>
</dbReference>
<reference evidence="6 7" key="1">
    <citation type="journal article" date="2020" name="Int. J. Syst. Evol. Microbiol.">
        <title>Novel acetic acid bacteria from cider fermentations: Acetobacter conturbans sp. nov. and Acetobacter fallax sp. nov.</title>
        <authorList>
            <person name="Sombolestani A.S."/>
            <person name="Cleenwerck I."/>
            <person name="Cnockaert M."/>
            <person name="Borremans W."/>
            <person name="Wieme A.D."/>
            <person name="De Vuyst L."/>
            <person name="Vandamme P."/>
        </authorList>
    </citation>
    <scope>NUCLEOTIDE SEQUENCE [LARGE SCALE GENOMIC DNA]</scope>
    <source>
        <strain evidence="6 7">LMG 1637</strain>
    </source>
</reference>
<keyword evidence="7" id="KW-1185">Reference proteome</keyword>
<dbReference type="Gene3D" id="2.60.120.10">
    <property type="entry name" value="Jelly Rolls"/>
    <property type="match status" value="1"/>
</dbReference>
<dbReference type="RefSeq" id="WP_173576741.1">
    <property type="nucleotide sequence ID" value="NZ_WOSW01000008.1"/>
</dbReference>
<dbReference type="PANTHER" id="PTHR24567:SF75">
    <property type="entry name" value="FUMARATE AND NITRATE REDUCTION REGULATORY PROTEIN"/>
    <property type="match status" value="1"/>
</dbReference>
<protein>
    <submittedName>
        <fullName evidence="6">Cyclic nucleotide-binding domain-containing protein</fullName>
    </submittedName>
</protein>
<dbReference type="InterPro" id="IPR000595">
    <property type="entry name" value="cNMP-bd_dom"/>
</dbReference>
<dbReference type="SUPFAM" id="SSF46785">
    <property type="entry name" value="Winged helix' DNA-binding domain"/>
    <property type="match status" value="1"/>
</dbReference>
<proteinExistence type="predicted"/>
<dbReference type="InterPro" id="IPR012318">
    <property type="entry name" value="HTH_CRP"/>
</dbReference>
<dbReference type="InterPro" id="IPR014710">
    <property type="entry name" value="RmlC-like_jellyroll"/>
</dbReference>
<evidence type="ECO:0000259" key="4">
    <source>
        <dbReference type="PROSITE" id="PS50042"/>
    </source>
</evidence>
<dbReference type="PROSITE" id="PS50042">
    <property type="entry name" value="CNMP_BINDING_3"/>
    <property type="match status" value="1"/>
</dbReference>
<name>A0ABX0K9W6_9PROT</name>
<dbReference type="Gene3D" id="1.10.10.10">
    <property type="entry name" value="Winged helix-like DNA-binding domain superfamily/Winged helix DNA-binding domain"/>
    <property type="match status" value="1"/>
</dbReference>
<dbReference type="CDD" id="cd00092">
    <property type="entry name" value="HTH_CRP"/>
    <property type="match status" value="1"/>
</dbReference>
<dbReference type="Proteomes" id="UP000615326">
    <property type="component" value="Unassembled WGS sequence"/>
</dbReference>
<keyword evidence="1" id="KW-0805">Transcription regulation</keyword>
<feature type="domain" description="Cyclic nucleotide-binding" evidence="4">
    <location>
        <begin position="32"/>
        <end position="97"/>
    </location>
</feature>
<keyword evidence="3" id="KW-0804">Transcription</keyword>
<evidence type="ECO:0000259" key="5">
    <source>
        <dbReference type="PROSITE" id="PS51063"/>
    </source>
</evidence>
<dbReference type="CDD" id="cd00038">
    <property type="entry name" value="CAP_ED"/>
    <property type="match status" value="1"/>
</dbReference>
<evidence type="ECO:0000313" key="7">
    <source>
        <dbReference type="Proteomes" id="UP000615326"/>
    </source>
</evidence>
<dbReference type="SMART" id="SM00100">
    <property type="entry name" value="cNMP"/>
    <property type="match status" value="1"/>
</dbReference>
<dbReference type="InterPro" id="IPR018490">
    <property type="entry name" value="cNMP-bd_dom_sf"/>
</dbReference>
<dbReference type="InterPro" id="IPR036388">
    <property type="entry name" value="WH-like_DNA-bd_sf"/>
</dbReference>
<dbReference type="InterPro" id="IPR036390">
    <property type="entry name" value="WH_DNA-bd_sf"/>
</dbReference>
<sequence length="240" mass="26075">MTAAAGAPLSLRFHAAGEWPDGTVDSAGDLILSPETDAALAAIAAPVSVKAKTSVFRQGDAAASVYLIRSGAMRVAHQLEDGRNQIVAFSWSGDLFGLADHGVYLNSADALTDCDLVEFSRPALKSLFLKEPQLQGDFLVEAIADLRMSQRHLLLVTHQRVTKRLAGFLVECARQPDCYDPKTGVLSLIMDRTDIADYLSTTVETVSRTIGALEEQRLMTRIDLRHVHLDLAGLQAMMVR</sequence>
<evidence type="ECO:0000256" key="2">
    <source>
        <dbReference type="ARBA" id="ARBA00023125"/>
    </source>
</evidence>
<dbReference type="Pfam" id="PF13545">
    <property type="entry name" value="HTH_Crp_2"/>
    <property type="match status" value="1"/>
</dbReference>
<accession>A0ABX0K9W6</accession>
<organism evidence="6 7">
    <name type="scientific">Acetobacter fallax</name>
    <dbReference type="NCBI Taxonomy" id="1737473"/>
    <lineage>
        <taxon>Bacteria</taxon>
        <taxon>Pseudomonadati</taxon>
        <taxon>Pseudomonadota</taxon>
        <taxon>Alphaproteobacteria</taxon>
        <taxon>Acetobacterales</taxon>
        <taxon>Acetobacteraceae</taxon>
        <taxon>Acetobacter</taxon>
    </lineage>
</organism>
<comment type="caution">
    <text evidence="6">The sequence shown here is derived from an EMBL/GenBank/DDBJ whole genome shotgun (WGS) entry which is preliminary data.</text>
</comment>
<feature type="domain" description="HTH crp-type" evidence="5">
    <location>
        <begin position="159"/>
        <end position="232"/>
    </location>
</feature>
<dbReference type="PRINTS" id="PR00034">
    <property type="entry name" value="HTHCRP"/>
</dbReference>
<dbReference type="Pfam" id="PF00027">
    <property type="entry name" value="cNMP_binding"/>
    <property type="match status" value="1"/>
</dbReference>
<dbReference type="SMART" id="SM00419">
    <property type="entry name" value="HTH_CRP"/>
    <property type="match status" value="1"/>
</dbReference>
<dbReference type="InterPro" id="IPR050397">
    <property type="entry name" value="Env_Response_Regulators"/>
</dbReference>
<keyword evidence="2" id="KW-0238">DNA-binding</keyword>
<evidence type="ECO:0000256" key="1">
    <source>
        <dbReference type="ARBA" id="ARBA00023015"/>
    </source>
</evidence>
<dbReference type="PANTHER" id="PTHR24567">
    <property type="entry name" value="CRP FAMILY TRANSCRIPTIONAL REGULATORY PROTEIN"/>
    <property type="match status" value="1"/>
</dbReference>
<evidence type="ECO:0000313" key="6">
    <source>
        <dbReference type="EMBL" id="NHO32219.1"/>
    </source>
</evidence>
<gene>
    <name evidence="6" type="ORF">GOB84_06520</name>
</gene>
<evidence type="ECO:0000256" key="3">
    <source>
        <dbReference type="ARBA" id="ARBA00023163"/>
    </source>
</evidence>
<dbReference type="SUPFAM" id="SSF51206">
    <property type="entry name" value="cAMP-binding domain-like"/>
    <property type="match status" value="1"/>
</dbReference>
<dbReference type="PROSITE" id="PS51063">
    <property type="entry name" value="HTH_CRP_2"/>
    <property type="match status" value="1"/>
</dbReference>